<gene>
    <name evidence="3" type="ORF">R9Z33_19745</name>
</gene>
<dbReference type="PANTHER" id="PTHR42928:SF5">
    <property type="entry name" value="BLR1237 PROTEIN"/>
    <property type="match status" value="1"/>
</dbReference>
<keyword evidence="4" id="KW-1185">Reference proteome</keyword>
<dbReference type="EMBL" id="CP137852">
    <property type="protein sequence ID" value="WPB84318.1"/>
    <property type="molecule type" value="Genomic_DNA"/>
</dbReference>
<dbReference type="Gene3D" id="3.40.190.150">
    <property type="entry name" value="Bordetella uptake gene, domain 1"/>
    <property type="match status" value="1"/>
</dbReference>
<dbReference type="Pfam" id="PF03401">
    <property type="entry name" value="TctC"/>
    <property type="match status" value="1"/>
</dbReference>
<proteinExistence type="inferred from homology"/>
<feature type="signal peptide" evidence="2">
    <location>
        <begin position="1"/>
        <end position="21"/>
    </location>
</feature>
<dbReference type="PANTHER" id="PTHR42928">
    <property type="entry name" value="TRICARBOXYLATE-BINDING PROTEIN"/>
    <property type="match status" value="1"/>
</dbReference>
<dbReference type="InterPro" id="IPR005064">
    <property type="entry name" value="BUG"/>
</dbReference>
<dbReference type="Gene3D" id="3.40.190.10">
    <property type="entry name" value="Periplasmic binding protein-like II"/>
    <property type="match status" value="1"/>
</dbReference>
<evidence type="ECO:0000313" key="3">
    <source>
        <dbReference type="EMBL" id="WPB84318.1"/>
    </source>
</evidence>
<evidence type="ECO:0000256" key="1">
    <source>
        <dbReference type="ARBA" id="ARBA00006987"/>
    </source>
</evidence>
<accession>A0ABZ0PF36</accession>
<dbReference type="CDD" id="cd13578">
    <property type="entry name" value="PBP2_Bug27"/>
    <property type="match status" value="1"/>
</dbReference>
<dbReference type="InterPro" id="IPR042100">
    <property type="entry name" value="Bug_dom1"/>
</dbReference>
<dbReference type="SUPFAM" id="SSF53850">
    <property type="entry name" value="Periplasmic binding protein-like II"/>
    <property type="match status" value="1"/>
</dbReference>
<sequence length="325" mass="34637">MMLTRRHALAASALLPVTVQAQGSGVPGWPARPIRMLVGFPPGGLPDIYARMLADRLGPVLGQPVVVENRIGGGGTLANEQTARADDAHTFLSTSISMTAGAALRAGRLNYDVLRDFAPISAISVVANGIFVHPSVPVNTIAELIALAKAQPGRLNCGSPGNGTSGHVTQEYFKLRAGIEMVHVPFRGSAPLVVDFLGGQVGVVIDNVPLYLPHVREGRIKLLAVTTPQRWPFTPDVPTLAETVLPGFDVRAWFGFVAPARTPEPVLEALNRLTQAMLRDPVIGERIRAAGAEPAPMSRAEYAAFLREDMARWTEVVRLSGATAD</sequence>
<dbReference type="Proteomes" id="UP001305521">
    <property type="component" value="Chromosome"/>
</dbReference>
<keyword evidence="2" id="KW-0732">Signal</keyword>
<evidence type="ECO:0000313" key="4">
    <source>
        <dbReference type="Proteomes" id="UP001305521"/>
    </source>
</evidence>
<evidence type="ECO:0000256" key="2">
    <source>
        <dbReference type="SAM" id="SignalP"/>
    </source>
</evidence>
<name>A0ABZ0PF36_9PROT</name>
<protein>
    <submittedName>
        <fullName evidence="3">Tripartite tricarboxylate transporter substrate binding protein</fullName>
    </submittedName>
</protein>
<organism evidence="3 4">
    <name type="scientific">Sediminicoccus rosea</name>
    <dbReference type="NCBI Taxonomy" id="1225128"/>
    <lineage>
        <taxon>Bacteria</taxon>
        <taxon>Pseudomonadati</taxon>
        <taxon>Pseudomonadota</taxon>
        <taxon>Alphaproteobacteria</taxon>
        <taxon>Acetobacterales</taxon>
        <taxon>Roseomonadaceae</taxon>
        <taxon>Sediminicoccus</taxon>
    </lineage>
</organism>
<dbReference type="PIRSF" id="PIRSF017082">
    <property type="entry name" value="YflP"/>
    <property type="match status" value="1"/>
</dbReference>
<reference evidence="3 4" key="1">
    <citation type="submission" date="2023-11" db="EMBL/GenBank/DDBJ databases">
        <title>Arctic aerobic anoxygenic photoheterotroph Sediminicoccus rosea KRV36 adapts its photosynthesis to long days of polar summer.</title>
        <authorList>
            <person name="Tomasch J."/>
            <person name="Kopejtka K."/>
            <person name="Bily T."/>
            <person name="Gardiner A.T."/>
            <person name="Gardian Z."/>
            <person name="Shivaramu S."/>
            <person name="Koblizek M."/>
            <person name="Engelhardt F."/>
            <person name="Kaftan D."/>
        </authorList>
    </citation>
    <scope>NUCLEOTIDE SEQUENCE [LARGE SCALE GENOMIC DNA]</scope>
    <source>
        <strain evidence="3 4">R-30</strain>
    </source>
</reference>
<dbReference type="RefSeq" id="WP_318648275.1">
    <property type="nucleotide sequence ID" value="NZ_CP137852.1"/>
</dbReference>
<feature type="chain" id="PRO_5045466941" evidence="2">
    <location>
        <begin position="22"/>
        <end position="325"/>
    </location>
</feature>
<comment type="similarity">
    <text evidence="1">Belongs to the UPF0065 (bug) family.</text>
</comment>